<evidence type="ECO:0000256" key="5">
    <source>
        <dbReference type="ARBA" id="ARBA00020436"/>
    </source>
</evidence>
<protein>
    <recommendedName>
        <fullName evidence="5">Sorting nexin-3</fullName>
    </recommendedName>
</protein>
<keyword evidence="8" id="KW-0653">Protein transport</keyword>
<evidence type="ECO:0000256" key="8">
    <source>
        <dbReference type="ARBA" id="ARBA00022927"/>
    </source>
</evidence>
<name>M1K8A9_ENCCN</name>
<dbReference type="Pfam" id="PF00787">
    <property type="entry name" value="PX"/>
    <property type="match status" value="1"/>
</dbReference>
<evidence type="ECO:0000256" key="11">
    <source>
        <dbReference type="ARBA" id="ARBA00023136"/>
    </source>
</evidence>
<feature type="domain" description="PX" evidence="13">
    <location>
        <begin position="2"/>
        <end position="124"/>
    </location>
</feature>
<dbReference type="VEuPathDB" id="MicrosporidiaDB:AEWR_050820"/>
<dbReference type="GO" id="GO:0031901">
    <property type="term" value="C:early endosome membrane"/>
    <property type="evidence" value="ECO:0007669"/>
    <property type="project" value="TreeGrafter"/>
</dbReference>
<proteinExistence type="inferred from homology"/>
<keyword evidence="10" id="KW-0446">Lipid-binding</keyword>
<keyword evidence="6" id="KW-0813">Transport</keyword>
<dbReference type="VEuPathDB" id="MicrosporidiaDB:M970_050820"/>
<comment type="function">
    <text evidence="12">Required for retention of late Golgi membrane proteins. Component of the retrieval machinery that functions by direct interaction with the cytosolic tails of certain TGN membrane proteins during the sorting/budding process at the prevacuolar compartment. Binds phosphatidylinositol 3-phosphate (PtdIns(P3)).</text>
</comment>
<evidence type="ECO:0000256" key="10">
    <source>
        <dbReference type="ARBA" id="ARBA00023121"/>
    </source>
</evidence>
<evidence type="ECO:0000259" key="13">
    <source>
        <dbReference type="PROSITE" id="PS50195"/>
    </source>
</evidence>
<dbReference type="InterPro" id="IPR036871">
    <property type="entry name" value="PX_dom_sf"/>
</dbReference>
<comment type="subcellular location">
    <subcellularLocation>
        <location evidence="3">Cytoplasm</location>
    </subcellularLocation>
    <subcellularLocation>
        <location evidence="2">Golgi apparatus membrane</location>
        <topology evidence="2">Peripheral membrane protein</topology>
        <orientation evidence="2">Cytoplasmic side</orientation>
    </subcellularLocation>
    <subcellularLocation>
        <location evidence="1">Prevacuolar compartment membrane</location>
        <topology evidence="1">Peripheral membrane protein</topology>
        <orientation evidence="1">Cytoplasmic side</orientation>
    </subcellularLocation>
</comment>
<dbReference type="GO" id="GO:0000139">
    <property type="term" value="C:Golgi membrane"/>
    <property type="evidence" value="ECO:0007669"/>
    <property type="project" value="UniProtKB-SubCell"/>
</dbReference>
<reference evidence="14" key="1">
    <citation type="journal article" date="2013" name="Eukaryot. Cell">
        <title>Extremely Reduced Levels of Heterozygosity in the Vertebrate Pathogen Encephalitozoon cuniculi.</title>
        <authorList>
            <person name="Selman M."/>
            <person name="Sak B."/>
            <person name="Kvac M."/>
            <person name="Farinelli L."/>
            <person name="Weiss L.M."/>
            <person name="Corradi N."/>
        </authorList>
    </citation>
    <scope>NUCLEOTIDE SEQUENCE</scope>
</reference>
<dbReference type="VEuPathDB" id="MicrosporidiaDB:ECU05_0840"/>
<dbReference type="Gene3D" id="3.30.1520.10">
    <property type="entry name" value="Phox-like domain"/>
    <property type="match status" value="1"/>
</dbReference>
<dbReference type="GO" id="GO:0015031">
    <property type="term" value="P:protein transport"/>
    <property type="evidence" value="ECO:0007669"/>
    <property type="project" value="UniProtKB-KW"/>
</dbReference>
<dbReference type="GO" id="GO:0032456">
    <property type="term" value="P:endocytic recycling"/>
    <property type="evidence" value="ECO:0007669"/>
    <property type="project" value="TreeGrafter"/>
</dbReference>
<accession>M1K8A9</accession>
<evidence type="ECO:0000256" key="6">
    <source>
        <dbReference type="ARBA" id="ARBA00022448"/>
    </source>
</evidence>
<keyword evidence="7" id="KW-0963">Cytoplasm</keyword>
<dbReference type="InterPro" id="IPR051074">
    <property type="entry name" value="Sorting_Nexin"/>
</dbReference>
<dbReference type="InterPro" id="IPR001683">
    <property type="entry name" value="PX_dom"/>
</dbReference>
<dbReference type="GO" id="GO:0032266">
    <property type="term" value="F:phosphatidylinositol-3-phosphate binding"/>
    <property type="evidence" value="ECO:0007669"/>
    <property type="project" value="TreeGrafter"/>
</dbReference>
<dbReference type="PANTHER" id="PTHR45963">
    <property type="entry name" value="RE52028P"/>
    <property type="match status" value="1"/>
</dbReference>
<dbReference type="VEuPathDB" id="MicrosporidiaDB:AEWD_050820"/>
<evidence type="ECO:0000256" key="12">
    <source>
        <dbReference type="ARBA" id="ARBA00025533"/>
    </source>
</evidence>
<dbReference type="PANTHER" id="PTHR45963:SF2">
    <property type="entry name" value="RE52028P"/>
    <property type="match status" value="1"/>
</dbReference>
<evidence type="ECO:0000256" key="2">
    <source>
        <dbReference type="ARBA" id="ARBA00004255"/>
    </source>
</evidence>
<keyword evidence="9" id="KW-0333">Golgi apparatus</keyword>
<dbReference type="PROSITE" id="PS50195">
    <property type="entry name" value="PX"/>
    <property type="match status" value="1"/>
</dbReference>
<evidence type="ECO:0000256" key="4">
    <source>
        <dbReference type="ARBA" id="ARBA00010883"/>
    </source>
</evidence>
<dbReference type="GO" id="GO:0034499">
    <property type="term" value="P:late endosome to Golgi transport"/>
    <property type="evidence" value="ECO:0007669"/>
    <property type="project" value="TreeGrafter"/>
</dbReference>
<organism evidence="14">
    <name type="scientific">Encephalitozoon cuniculi</name>
    <name type="common">Microsporidian parasite</name>
    <dbReference type="NCBI Taxonomy" id="6035"/>
    <lineage>
        <taxon>Eukaryota</taxon>
        <taxon>Fungi</taxon>
        <taxon>Fungi incertae sedis</taxon>
        <taxon>Microsporidia</taxon>
        <taxon>Unikaryonidae</taxon>
        <taxon>Encephalitozoon</taxon>
    </lineage>
</organism>
<dbReference type="EMBL" id="KC513607">
    <property type="protein sequence ID" value="AGE95482.1"/>
    <property type="molecule type" value="Genomic_DNA"/>
</dbReference>
<dbReference type="CDD" id="cd06093">
    <property type="entry name" value="PX_domain"/>
    <property type="match status" value="1"/>
</dbReference>
<evidence type="ECO:0000256" key="7">
    <source>
        <dbReference type="ARBA" id="ARBA00022490"/>
    </source>
</evidence>
<dbReference type="GO" id="GO:0030904">
    <property type="term" value="C:retromer complex"/>
    <property type="evidence" value="ECO:0007669"/>
    <property type="project" value="TreeGrafter"/>
</dbReference>
<comment type="similarity">
    <text evidence="4">Belongs to the sorting nexin family.</text>
</comment>
<dbReference type="AlphaFoldDB" id="M1K8A9"/>
<evidence type="ECO:0000256" key="1">
    <source>
        <dbReference type="ARBA" id="ARBA00004179"/>
    </source>
</evidence>
<gene>
    <name evidence="14" type="ORF">ECU05_0840</name>
</gene>
<dbReference type="SMART" id="SM00312">
    <property type="entry name" value="PX"/>
    <property type="match status" value="1"/>
</dbReference>
<dbReference type="SUPFAM" id="SSF64268">
    <property type="entry name" value="PX domain"/>
    <property type="match status" value="1"/>
</dbReference>
<sequence>MEEKSVLEITIPGSRNVQNKYTEYEVVCVTNSRSFRKCYTKVFRRYSDFRRLHCRLKYLMKVLPEFPRKRWNKMSREVVEERVRMLTVYMRFVCDQLLRSREGVEKIEADIVAFIQGRSSVPET</sequence>
<evidence type="ECO:0000313" key="14">
    <source>
        <dbReference type="EMBL" id="AGE95482.1"/>
    </source>
</evidence>
<keyword evidence="11" id="KW-0472">Membrane</keyword>
<evidence type="ECO:0000256" key="9">
    <source>
        <dbReference type="ARBA" id="ARBA00023034"/>
    </source>
</evidence>
<evidence type="ECO:0000256" key="3">
    <source>
        <dbReference type="ARBA" id="ARBA00004496"/>
    </source>
</evidence>
<dbReference type="VEuPathDB" id="MicrosporidiaDB:AEWQ_050820"/>